<evidence type="ECO:0000256" key="1">
    <source>
        <dbReference type="SAM" id="MobiDB-lite"/>
    </source>
</evidence>
<reference evidence="2 3" key="1">
    <citation type="submission" date="2019-03" db="EMBL/GenBank/DDBJ databases">
        <title>First draft genome of Liparis tanakae, snailfish: a comprehensive survey of snailfish specific genes.</title>
        <authorList>
            <person name="Kim W."/>
            <person name="Song I."/>
            <person name="Jeong J.-H."/>
            <person name="Kim D."/>
            <person name="Kim S."/>
            <person name="Ryu S."/>
            <person name="Song J.Y."/>
            <person name="Lee S.K."/>
        </authorList>
    </citation>
    <scope>NUCLEOTIDE SEQUENCE [LARGE SCALE GENOMIC DNA]</scope>
    <source>
        <tissue evidence="2">Muscle</tissue>
    </source>
</reference>
<organism evidence="2 3">
    <name type="scientific">Liparis tanakae</name>
    <name type="common">Tanaka's snailfish</name>
    <dbReference type="NCBI Taxonomy" id="230148"/>
    <lineage>
        <taxon>Eukaryota</taxon>
        <taxon>Metazoa</taxon>
        <taxon>Chordata</taxon>
        <taxon>Craniata</taxon>
        <taxon>Vertebrata</taxon>
        <taxon>Euteleostomi</taxon>
        <taxon>Actinopterygii</taxon>
        <taxon>Neopterygii</taxon>
        <taxon>Teleostei</taxon>
        <taxon>Neoteleostei</taxon>
        <taxon>Acanthomorphata</taxon>
        <taxon>Eupercaria</taxon>
        <taxon>Perciformes</taxon>
        <taxon>Cottioidei</taxon>
        <taxon>Cottales</taxon>
        <taxon>Liparidae</taxon>
        <taxon>Liparis</taxon>
    </lineage>
</organism>
<keyword evidence="3" id="KW-1185">Reference proteome</keyword>
<gene>
    <name evidence="2" type="ORF">EYF80_015687</name>
</gene>
<name>A0A4Z2I7M3_9TELE</name>
<protein>
    <submittedName>
        <fullName evidence="2">Uncharacterized protein</fullName>
    </submittedName>
</protein>
<accession>A0A4Z2I7M3</accession>
<feature type="region of interest" description="Disordered" evidence="1">
    <location>
        <begin position="117"/>
        <end position="160"/>
    </location>
</feature>
<dbReference type="AlphaFoldDB" id="A0A4Z2I7M3"/>
<evidence type="ECO:0000313" key="3">
    <source>
        <dbReference type="Proteomes" id="UP000314294"/>
    </source>
</evidence>
<dbReference type="Proteomes" id="UP000314294">
    <property type="component" value="Unassembled WGS sequence"/>
</dbReference>
<feature type="compositionally biased region" description="Basic and acidic residues" evidence="1">
    <location>
        <begin position="122"/>
        <end position="138"/>
    </location>
</feature>
<proteinExistence type="predicted"/>
<comment type="caution">
    <text evidence="2">The sequence shown here is derived from an EMBL/GenBank/DDBJ whole genome shotgun (WGS) entry which is preliminary data.</text>
</comment>
<evidence type="ECO:0000313" key="2">
    <source>
        <dbReference type="EMBL" id="TNN74046.1"/>
    </source>
</evidence>
<sequence>MDPSAARTRFQLSPDVHMLTVEQRLWWSTLTSPEVSSTEEQRSVVLTVVDLKVVDSQPFEDRHTGVFSHWNTDTFESVLQASTHKGYSQQSSVSGVLPVRCLVDPENSQIVVVLALRPNGRRQQDEEQQQPRHHDPGETRSPNPEDNPVPHHQFSQGNHNHQRMANSWNTQEYYSFVDATGFRRTTLQS</sequence>
<dbReference type="EMBL" id="SRLO01000118">
    <property type="protein sequence ID" value="TNN74046.1"/>
    <property type="molecule type" value="Genomic_DNA"/>
</dbReference>